<dbReference type="Pfam" id="PF10184">
    <property type="entry name" value="DUF2358"/>
    <property type="match status" value="1"/>
</dbReference>
<dbReference type="PANTHER" id="PTHR34123:SF1">
    <property type="entry name" value="OS04G0578200 PROTEIN"/>
    <property type="match status" value="1"/>
</dbReference>
<reference evidence="1" key="1">
    <citation type="submission" date="2016-10" db="EMBL/GenBank/DDBJ databases">
        <title>CRISPR-Cas defence system in Roseofilum reptotaenium: evidence of a bacteriophage-cyanobacterium arms race in the coral black band disease.</title>
        <authorList>
            <person name="Buerger P."/>
            <person name="Wood-Charlson E.M."/>
            <person name="Weynberg K.D."/>
            <person name="Willis B."/>
            <person name="Van Oppen M.J."/>
        </authorList>
    </citation>
    <scope>NUCLEOTIDE SEQUENCE [LARGE SCALE GENOMIC DNA]</scope>
    <source>
        <strain evidence="1">AO1-A</strain>
    </source>
</reference>
<evidence type="ECO:0000313" key="2">
    <source>
        <dbReference type="Proteomes" id="UP000183940"/>
    </source>
</evidence>
<evidence type="ECO:0000313" key="1">
    <source>
        <dbReference type="EMBL" id="OJJ27335.1"/>
    </source>
</evidence>
<proteinExistence type="predicted"/>
<dbReference type="InterPro" id="IPR018790">
    <property type="entry name" value="DUF2358"/>
</dbReference>
<comment type="caution">
    <text evidence="1">The sequence shown here is derived from an EMBL/GenBank/DDBJ whole genome shotgun (WGS) entry which is preliminary data.</text>
</comment>
<accession>A0A1L9QXB6</accession>
<protein>
    <recommendedName>
        <fullName evidence="3">DUF2358 domain-containing protein</fullName>
    </recommendedName>
</protein>
<dbReference type="InterPro" id="IPR032710">
    <property type="entry name" value="NTF2-like_dom_sf"/>
</dbReference>
<dbReference type="SUPFAM" id="SSF54427">
    <property type="entry name" value="NTF2-like"/>
    <property type="match status" value="1"/>
</dbReference>
<dbReference type="Gene3D" id="3.10.450.50">
    <property type="match status" value="1"/>
</dbReference>
<dbReference type="PANTHER" id="PTHR34123">
    <property type="entry name" value="OS04G0578200 PROTEIN"/>
    <property type="match status" value="1"/>
</dbReference>
<name>A0A1L9QXB6_9CYAN</name>
<sequence>MELIEILKADYERFPVNQTYSIYAPDVYFKDPMTEFWGGDRYQQMISWMERWFLNIKMDLHHIQQEGNTIHTRWTLHWNTPLPWKPRISIPGSSELQINENGLINSHIDRWDISRLDVLKQHIVLRAANQE</sequence>
<dbReference type="AlphaFoldDB" id="A0A1L9QXB6"/>
<organism evidence="1 2">
    <name type="scientific">Roseofilum reptotaenium AO1-A</name>
    <dbReference type="NCBI Taxonomy" id="1925591"/>
    <lineage>
        <taxon>Bacteria</taxon>
        <taxon>Bacillati</taxon>
        <taxon>Cyanobacteriota</taxon>
        <taxon>Cyanophyceae</taxon>
        <taxon>Desertifilales</taxon>
        <taxon>Desertifilaceae</taxon>
        <taxon>Roseofilum</taxon>
    </lineage>
</organism>
<dbReference type="EMBL" id="MLAW01000002">
    <property type="protein sequence ID" value="OJJ27335.1"/>
    <property type="molecule type" value="Genomic_DNA"/>
</dbReference>
<keyword evidence="2" id="KW-1185">Reference proteome</keyword>
<evidence type="ECO:0008006" key="3">
    <source>
        <dbReference type="Google" id="ProtNLM"/>
    </source>
</evidence>
<dbReference type="Proteomes" id="UP000183940">
    <property type="component" value="Unassembled WGS sequence"/>
</dbReference>
<gene>
    <name evidence="1" type="ORF">BI308_02310</name>
</gene>
<dbReference type="STRING" id="1925591.BI308_02310"/>